<accession>A0A1J1I4K1</accession>
<evidence type="ECO:0000313" key="1">
    <source>
        <dbReference type="EMBL" id="CRK95213.1"/>
    </source>
</evidence>
<dbReference type="AlphaFoldDB" id="A0A1J1I4K1"/>
<gene>
    <name evidence="1" type="ORF">CLUMA_CG008820</name>
</gene>
<dbReference type="EMBL" id="CVRI01000041">
    <property type="protein sequence ID" value="CRK95213.1"/>
    <property type="molecule type" value="Genomic_DNA"/>
</dbReference>
<reference evidence="1 2" key="1">
    <citation type="submission" date="2015-04" db="EMBL/GenBank/DDBJ databases">
        <authorList>
            <person name="Syromyatnikov M.Y."/>
            <person name="Popov V.N."/>
        </authorList>
    </citation>
    <scope>NUCLEOTIDE SEQUENCE [LARGE SCALE GENOMIC DNA]</scope>
</reference>
<dbReference type="Proteomes" id="UP000183832">
    <property type="component" value="Unassembled WGS sequence"/>
</dbReference>
<protein>
    <submittedName>
        <fullName evidence="1">CLUMA_CG008820, isoform A</fullName>
    </submittedName>
</protein>
<sequence length="62" mass="6998">MFCFDVVLGLMEEEQFPLIRTFSISAECYALYDTKAIKQRGFLAGFPSLKDSAKLQSNAEMP</sequence>
<evidence type="ECO:0000313" key="2">
    <source>
        <dbReference type="Proteomes" id="UP000183832"/>
    </source>
</evidence>
<keyword evidence="2" id="KW-1185">Reference proteome</keyword>
<proteinExistence type="predicted"/>
<name>A0A1J1I4K1_9DIPT</name>
<organism evidence="1 2">
    <name type="scientific">Clunio marinus</name>
    <dbReference type="NCBI Taxonomy" id="568069"/>
    <lineage>
        <taxon>Eukaryota</taxon>
        <taxon>Metazoa</taxon>
        <taxon>Ecdysozoa</taxon>
        <taxon>Arthropoda</taxon>
        <taxon>Hexapoda</taxon>
        <taxon>Insecta</taxon>
        <taxon>Pterygota</taxon>
        <taxon>Neoptera</taxon>
        <taxon>Endopterygota</taxon>
        <taxon>Diptera</taxon>
        <taxon>Nematocera</taxon>
        <taxon>Chironomoidea</taxon>
        <taxon>Chironomidae</taxon>
        <taxon>Clunio</taxon>
    </lineage>
</organism>